<evidence type="ECO:0000256" key="1">
    <source>
        <dbReference type="SAM" id="MobiDB-lite"/>
    </source>
</evidence>
<accession>A0ABQ3RPG3</accession>
<protein>
    <submittedName>
        <fullName evidence="2">Uncharacterized protein</fullName>
    </submittedName>
</protein>
<evidence type="ECO:0000313" key="3">
    <source>
        <dbReference type="Proteomes" id="UP000646738"/>
    </source>
</evidence>
<dbReference type="Proteomes" id="UP000646738">
    <property type="component" value="Unassembled WGS sequence"/>
</dbReference>
<evidence type="ECO:0000313" key="2">
    <source>
        <dbReference type="EMBL" id="GHI57729.1"/>
    </source>
</evidence>
<comment type="caution">
    <text evidence="2">The sequence shown here is derived from an EMBL/GenBank/DDBJ whole genome shotgun (WGS) entry which is preliminary data.</text>
</comment>
<keyword evidence="3" id="KW-1185">Reference proteome</keyword>
<sequence length="65" mass="6913">MTANNSTTDSEMATTDHTLGRSALPARRYGPRTPARDIVPPTRAAYAADDESSDTGARHGRPTAQ</sequence>
<gene>
    <name evidence="2" type="ORF">Srubr_75750</name>
</gene>
<feature type="region of interest" description="Disordered" evidence="1">
    <location>
        <begin position="1"/>
        <end position="65"/>
    </location>
</feature>
<proteinExistence type="predicted"/>
<name>A0ABQ3RPG3_STRRR</name>
<organism evidence="2 3">
    <name type="scientific">Streptomyces rubradiris</name>
    <name type="common">Streptomyces achromogenes subsp. rubradiris</name>
    <dbReference type="NCBI Taxonomy" id="285531"/>
    <lineage>
        <taxon>Bacteria</taxon>
        <taxon>Bacillati</taxon>
        <taxon>Actinomycetota</taxon>
        <taxon>Actinomycetes</taxon>
        <taxon>Kitasatosporales</taxon>
        <taxon>Streptomycetaceae</taxon>
        <taxon>Streptomyces</taxon>
    </lineage>
</organism>
<dbReference type="EMBL" id="BNEA01000015">
    <property type="protein sequence ID" value="GHI57729.1"/>
    <property type="molecule type" value="Genomic_DNA"/>
</dbReference>
<reference evidence="3" key="1">
    <citation type="submission" date="2023-07" db="EMBL/GenBank/DDBJ databases">
        <title>Whole genome shotgun sequence of Streptomyces achromogenes subsp. rubradiris NBRC 14000.</title>
        <authorList>
            <person name="Komaki H."/>
            <person name="Tamura T."/>
        </authorList>
    </citation>
    <scope>NUCLEOTIDE SEQUENCE [LARGE SCALE GENOMIC DNA]</scope>
    <source>
        <strain evidence="3">NBRC 14000</strain>
    </source>
</reference>
<feature type="compositionally biased region" description="Polar residues" evidence="1">
    <location>
        <begin position="1"/>
        <end position="17"/>
    </location>
</feature>